<dbReference type="Proteomes" id="UP000045706">
    <property type="component" value="Unassembled WGS sequence"/>
</dbReference>
<keyword evidence="2" id="KW-0732">Signal</keyword>
<organism evidence="3 6">
    <name type="scientific">Verticillium longisporum</name>
    <name type="common">Verticillium dahliae var. longisporum</name>
    <dbReference type="NCBI Taxonomy" id="100787"/>
    <lineage>
        <taxon>Eukaryota</taxon>
        <taxon>Fungi</taxon>
        <taxon>Dikarya</taxon>
        <taxon>Ascomycota</taxon>
        <taxon>Pezizomycotina</taxon>
        <taxon>Sordariomycetes</taxon>
        <taxon>Hypocreomycetidae</taxon>
        <taxon>Glomerellales</taxon>
        <taxon>Plectosphaerellaceae</taxon>
        <taxon>Verticillium</taxon>
    </lineage>
</organism>
<feature type="compositionally biased region" description="Pro residues" evidence="1">
    <location>
        <begin position="33"/>
        <end position="42"/>
    </location>
</feature>
<feature type="region of interest" description="Disordered" evidence="1">
    <location>
        <begin position="24"/>
        <end position="48"/>
    </location>
</feature>
<evidence type="ECO:0000313" key="6">
    <source>
        <dbReference type="Proteomes" id="UP000044602"/>
    </source>
</evidence>
<dbReference type="EMBL" id="CVQH01020740">
    <property type="protein sequence ID" value="CRK28365.1"/>
    <property type="molecule type" value="Genomic_DNA"/>
</dbReference>
<feature type="signal peptide" evidence="2">
    <location>
        <begin position="1"/>
        <end position="18"/>
    </location>
</feature>
<feature type="chain" id="PRO_5007404855" evidence="2">
    <location>
        <begin position="19"/>
        <end position="277"/>
    </location>
</feature>
<dbReference type="Proteomes" id="UP000044602">
    <property type="component" value="Unassembled WGS sequence"/>
</dbReference>
<dbReference type="PANTHER" id="PTHR33657:SF6">
    <property type="entry name" value="SECRETED PROTEIN"/>
    <property type="match status" value="1"/>
</dbReference>
<evidence type="ECO:0000256" key="1">
    <source>
        <dbReference type="SAM" id="MobiDB-lite"/>
    </source>
</evidence>
<proteinExistence type="predicted"/>
<dbReference type="PIRSF" id="PIRSF029958">
    <property type="entry name" value="Necrosis-inducing_protein"/>
    <property type="match status" value="1"/>
</dbReference>
<dbReference type="Pfam" id="PF05630">
    <property type="entry name" value="NPP1"/>
    <property type="match status" value="1"/>
</dbReference>
<dbReference type="EMBL" id="CVQI01023335">
    <property type="protein sequence ID" value="CRK30963.1"/>
    <property type="molecule type" value="Genomic_DNA"/>
</dbReference>
<protein>
    <submittedName>
        <fullName evidence="5">NLP effector protein 10 like</fullName>
    </submittedName>
</protein>
<keyword evidence="6" id="KW-1185">Reference proteome</keyword>
<dbReference type="STRING" id="100787.A0A0G4M3C5"/>
<reference evidence="6 7" key="1">
    <citation type="submission" date="2015-05" db="EMBL/GenBank/DDBJ databases">
        <authorList>
            <person name="Fogelqvist Johan"/>
        </authorList>
    </citation>
    <scope>NUCLEOTIDE SEQUENCE [LARGE SCALE GENOMIC DNA]</scope>
    <source>
        <strain evidence="3">VL1</strain>
        <strain evidence="4">VL2</strain>
    </source>
</reference>
<gene>
    <name evidence="3" type="ORF">BN1708_015218</name>
    <name evidence="4" type="ORF">BN1723_003711</name>
    <name evidence="5" type="ORF">HYQ45_000653</name>
</gene>
<evidence type="ECO:0000313" key="5">
    <source>
        <dbReference type="EMBL" id="KAG7143029.1"/>
    </source>
</evidence>
<evidence type="ECO:0000313" key="7">
    <source>
        <dbReference type="Proteomes" id="UP000045706"/>
    </source>
</evidence>
<feature type="non-terminal residue" evidence="3">
    <location>
        <position position="277"/>
    </location>
</feature>
<dbReference type="AlphaFoldDB" id="A0A0G4M3C5"/>
<dbReference type="EMBL" id="JAEMWZ010000010">
    <property type="protein sequence ID" value="KAG7143029.1"/>
    <property type="molecule type" value="Genomic_DNA"/>
</dbReference>
<dbReference type="Proteomes" id="UP000689129">
    <property type="component" value="Unassembled WGS sequence"/>
</dbReference>
<name>A0A0G4M3C5_VERLO</name>
<evidence type="ECO:0000256" key="2">
    <source>
        <dbReference type="SAM" id="SignalP"/>
    </source>
</evidence>
<dbReference type="PANTHER" id="PTHR33657">
    <property type="entry name" value="DOMAIN PROTEIN, PUTATIVE (AFU_ORTHOLOGUE AFUA_5G00600)-RELATED"/>
    <property type="match status" value="1"/>
</dbReference>
<evidence type="ECO:0000313" key="4">
    <source>
        <dbReference type="EMBL" id="CRK30963.1"/>
    </source>
</evidence>
<reference evidence="5" key="2">
    <citation type="journal article" date="2021" name="Mol. Plant Pathol.">
        <title>A 20-kb lineage-specific genomic region tames virulence in pathogenic amphidiploid Verticillium longisporum.</title>
        <authorList>
            <person name="Harting R."/>
            <person name="Starke J."/>
            <person name="Kusch H."/>
            <person name="Poggeler S."/>
            <person name="Maurus I."/>
            <person name="Schluter R."/>
            <person name="Landesfeind M."/>
            <person name="Bulla I."/>
            <person name="Nowrousian M."/>
            <person name="de Jonge R."/>
            <person name="Stahlhut G."/>
            <person name="Hoff K.J."/>
            <person name="Asshauer K.P."/>
            <person name="Thurmer A."/>
            <person name="Stanke M."/>
            <person name="Daniel R."/>
            <person name="Morgenstern B."/>
            <person name="Thomma B.P.H.J."/>
            <person name="Kronstad J.W."/>
            <person name="Braus-Stromeyer S.A."/>
            <person name="Braus G.H."/>
        </authorList>
    </citation>
    <scope>NUCLEOTIDE SEQUENCE</scope>
    <source>
        <strain evidence="5">Vl32</strain>
    </source>
</reference>
<dbReference type="InterPro" id="IPR008701">
    <property type="entry name" value="NPP1"/>
</dbReference>
<dbReference type="OrthoDB" id="89086at2759"/>
<sequence length="277" mass="31102">MLFSVGLLALAALPSSFGAVIQARQDDPENPPRDPQPPPPGPIFGRAPELDKRFQPALDFDTDSCYNVPAIGPNGDLAIGMFPFEWPPQAGCRNEEMLDRGNVYSRQRCNNGYCVIFYAYYFQKDTATPIDGHRHDWEHIAVWVRQSDSFVTHVAVSQHKGYDIRENSQVTWTAAENGKPAIVYHKDSILTHCFRFGNAADAGGPGPENHRNQWITGPLLGYFGWETVEQRDRMLTHNWEAGSIAIRNENFAENIRKARPAGLVFDENIDDEGTNNI</sequence>
<accession>A0A0G4M3C5</accession>
<evidence type="ECO:0000313" key="3">
    <source>
        <dbReference type="EMBL" id="CRK28365.1"/>
    </source>
</evidence>